<protein>
    <submittedName>
        <fullName evidence="1">DUF3990 domain-containing protein</fullName>
    </submittedName>
</protein>
<dbReference type="EMBL" id="JASGBQ010000012">
    <property type="protein sequence ID" value="MDI9242393.1"/>
    <property type="molecule type" value="Genomic_DNA"/>
</dbReference>
<proteinExistence type="predicted"/>
<evidence type="ECO:0000313" key="1">
    <source>
        <dbReference type="EMBL" id="MDI9242393.1"/>
    </source>
</evidence>
<name>A0AAP4BBZ0_9FIRM</name>
<gene>
    <name evidence="1" type="ORF">QJ036_07895</name>
</gene>
<dbReference type="Pfam" id="PF13151">
    <property type="entry name" value="DUF3990"/>
    <property type="match status" value="1"/>
</dbReference>
<dbReference type="Proteomes" id="UP001300383">
    <property type="component" value="Unassembled WGS sequence"/>
</dbReference>
<organism evidence="1 2">
    <name type="scientific">Fusibacillus kribbianus</name>
    <dbReference type="NCBI Taxonomy" id="3044208"/>
    <lineage>
        <taxon>Bacteria</taxon>
        <taxon>Bacillati</taxon>
        <taxon>Bacillota</taxon>
        <taxon>Clostridia</taxon>
        <taxon>Lachnospirales</taxon>
        <taxon>Lachnospiraceae</taxon>
        <taxon>Fusibacillus</taxon>
    </lineage>
</organism>
<dbReference type="InterPro" id="IPR025051">
    <property type="entry name" value="DUF3990"/>
</dbReference>
<evidence type="ECO:0000313" key="2">
    <source>
        <dbReference type="Proteomes" id="UP001300383"/>
    </source>
</evidence>
<sequence length="232" mass="27186">MSTTQLFHGSDHIIEKPDFHLGRRNNDYGRGFYCTRELQMAMEWACKQNTDGFVNKYALEQGTLKVLNLLDGDYNILHWMALLLKNRTFRLSNEIAVDARDYIIDNFLIDLKYYDVVVGYRADDSYFSFAESFVQNGLSLRSLNQALRLGKLGEQTVLISEKAFSSLSFEGAESADKTIYYPRFITRDFRARETYTKEIRKSRSYKDDIFVLDILREEMKNNDPRIQRIISE</sequence>
<dbReference type="RefSeq" id="WP_283230843.1">
    <property type="nucleotide sequence ID" value="NZ_JASGBQ010000012.1"/>
</dbReference>
<reference evidence="1 2" key="1">
    <citation type="submission" date="2023-05" db="EMBL/GenBank/DDBJ databases">
        <title>[ruminococcus] sp. nov., isolated from a pig farm feces dump.</title>
        <authorList>
            <person name="Chang Y.-H."/>
        </authorList>
    </citation>
    <scope>NUCLEOTIDE SEQUENCE [LARGE SCALE GENOMIC DNA]</scope>
    <source>
        <strain evidence="1 2">YH-rum2234</strain>
    </source>
</reference>
<keyword evidence="2" id="KW-1185">Reference proteome</keyword>
<comment type="caution">
    <text evidence="1">The sequence shown here is derived from an EMBL/GenBank/DDBJ whole genome shotgun (WGS) entry which is preliminary data.</text>
</comment>
<dbReference type="AlphaFoldDB" id="A0AAP4BBZ0"/>
<accession>A0AAP4BBZ0</accession>